<sequence length="79" mass="8469">MATKQPRHATYNCGEDGAISVENRSSSVRLVEAEGDSYELPASPPTQTSRYGEGGLALVVEGREALWMKAGSEPLTCVR</sequence>
<evidence type="ECO:0008006" key="3">
    <source>
        <dbReference type="Google" id="ProtNLM"/>
    </source>
</evidence>
<keyword evidence="2" id="KW-1185">Reference proteome</keyword>
<organism evidence="1 2">
    <name type="scientific">Neoaquamicrobium sediminum</name>
    <dbReference type="NCBI Taxonomy" id="1849104"/>
    <lineage>
        <taxon>Bacteria</taxon>
        <taxon>Pseudomonadati</taxon>
        <taxon>Pseudomonadota</taxon>
        <taxon>Alphaproteobacteria</taxon>
        <taxon>Hyphomicrobiales</taxon>
        <taxon>Phyllobacteriaceae</taxon>
        <taxon>Neoaquamicrobium</taxon>
    </lineage>
</organism>
<comment type="caution">
    <text evidence="1">The sequence shown here is derived from an EMBL/GenBank/DDBJ whole genome shotgun (WGS) entry which is preliminary data.</text>
</comment>
<dbReference type="Proteomes" id="UP001559025">
    <property type="component" value="Unassembled WGS sequence"/>
</dbReference>
<gene>
    <name evidence="1" type="ORF">V1479_01350</name>
</gene>
<proteinExistence type="predicted"/>
<dbReference type="EMBL" id="JAZHFV010000001">
    <property type="protein sequence ID" value="MEX4005927.1"/>
    <property type="molecule type" value="Genomic_DNA"/>
</dbReference>
<reference evidence="1 2" key="1">
    <citation type="submission" date="2024-01" db="EMBL/GenBank/DDBJ databases">
        <title>New evidence supports the origin of RcGTA from prophage.</title>
        <authorList>
            <person name="Xu Y."/>
            <person name="Liu B."/>
            <person name="Chen F."/>
        </authorList>
    </citation>
    <scope>NUCLEOTIDE SEQUENCE [LARGE SCALE GENOMIC DNA]</scope>
    <source>
        <strain evidence="1 2">CBW1107-2</strain>
    </source>
</reference>
<evidence type="ECO:0000313" key="2">
    <source>
        <dbReference type="Proteomes" id="UP001559025"/>
    </source>
</evidence>
<accession>A0ABV3WMS0</accession>
<dbReference type="RefSeq" id="WP_368801333.1">
    <property type="nucleotide sequence ID" value="NZ_JAZHFV010000001.1"/>
</dbReference>
<protein>
    <recommendedName>
        <fullName evidence="3">C-type lysozyme inhibitor domain-containing protein</fullName>
    </recommendedName>
</protein>
<dbReference type="InterPro" id="IPR036328">
    <property type="entry name" value="MliC_sf"/>
</dbReference>
<evidence type="ECO:0000313" key="1">
    <source>
        <dbReference type="EMBL" id="MEX4005927.1"/>
    </source>
</evidence>
<dbReference type="Gene3D" id="2.40.128.200">
    <property type="match status" value="1"/>
</dbReference>
<name>A0ABV3WMS0_9HYPH</name>